<comment type="caution">
    <text evidence="3">The sequence shown here is derived from an EMBL/GenBank/DDBJ whole genome shotgun (WGS) entry which is preliminary data.</text>
</comment>
<feature type="binding site" evidence="1">
    <location>
        <begin position="79"/>
        <end position="86"/>
    </location>
    <ligand>
        <name>ATP</name>
        <dbReference type="ChEBI" id="CHEBI:30616"/>
    </ligand>
</feature>
<sequence>RKAAEHLADHWGVERVAVTRTAPGRITVRAVRTDPLTIPLTASTPRGPVDPAFFPLGIDEHGEVRGLRFRGVSGYGVYGIPGSGKTSLLLGLIAHYAECPEVQFVVLDGKTSTGLDGDYYDVADRCAAVTGDDLGQANTLLHQISALRRIRSGTIRPTLGTPNLWDVGPSPAWPLVIVIVDECHTYFQQIRDGGDKRLKERNALAAENVLLVEDLAKKGRSVGVLVIPATQKGTGDAIPTQIRDVLTGAVCFATRSDAAAVAALGEDIRQHPEAHPSQYVGEAYVGVATVTAGGREGFLRIRTPYCSPLTAAAAVERGAHLTARPDVLPGLTEGQAHRTAIAWHTTEVPGESPGRVGD</sequence>
<evidence type="ECO:0000259" key="2">
    <source>
        <dbReference type="PROSITE" id="PS50901"/>
    </source>
</evidence>
<reference evidence="3 4" key="1">
    <citation type="submission" date="2020-10" db="EMBL/GenBank/DDBJ databases">
        <title>Identification of Nocardia species via Next-generation sequencing and recognition of intraspecies genetic diversity.</title>
        <authorList>
            <person name="Li P."/>
            <person name="Li P."/>
            <person name="Lu B."/>
        </authorList>
    </citation>
    <scope>NUCLEOTIDE SEQUENCE [LARGE SCALE GENOMIC DNA]</scope>
    <source>
        <strain evidence="3 4">BJ06-0143</strain>
    </source>
</reference>
<keyword evidence="3" id="KW-0131">Cell cycle</keyword>
<dbReference type="Gene3D" id="3.40.50.300">
    <property type="entry name" value="P-loop containing nucleotide triphosphate hydrolases"/>
    <property type="match status" value="1"/>
</dbReference>
<keyword evidence="3" id="KW-0132">Cell division</keyword>
<dbReference type="PROSITE" id="PS50901">
    <property type="entry name" value="FTSK"/>
    <property type="match status" value="1"/>
</dbReference>
<evidence type="ECO:0000313" key="4">
    <source>
        <dbReference type="Proteomes" id="UP000707731"/>
    </source>
</evidence>
<evidence type="ECO:0000256" key="1">
    <source>
        <dbReference type="PROSITE-ProRule" id="PRU00289"/>
    </source>
</evidence>
<evidence type="ECO:0000313" key="3">
    <source>
        <dbReference type="EMBL" id="MBF6358465.1"/>
    </source>
</evidence>
<keyword evidence="1" id="KW-0547">Nucleotide-binding</keyword>
<dbReference type="EMBL" id="JADLQN010000019">
    <property type="protein sequence ID" value="MBF6358465.1"/>
    <property type="molecule type" value="Genomic_DNA"/>
</dbReference>
<keyword evidence="1" id="KW-0067">ATP-binding</keyword>
<dbReference type="InterPro" id="IPR003593">
    <property type="entry name" value="AAA+_ATPase"/>
</dbReference>
<dbReference type="InterPro" id="IPR027417">
    <property type="entry name" value="P-loop_NTPase"/>
</dbReference>
<keyword evidence="4" id="KW-1185">Reference proteome</keyword>
<dbReference type="SUPFAM" id="SSF52540">
    <property type="entry name" value="P-loop containing nucleoside triphosphate hydrolases"/>
    <property type="match status" value="1"/>
</dbReference>
<feature type="non-terminal residue" evidence="3">
    <location>
        <position position="1"/>
    </location>
</feature>
<dbReference type="Proteomes" id="UP000707731">
    <property type="component" value="Unassembled WGS sequence"/>
</dbReference>
<name>A0ABS0DJ31_9NOCA</name>
<dbReference type="RefSeq" id="WP_195005300.1">
    <property type="nucleotide sequence ID" value="NZ_JADLQN010000019.1"/>
</dbReference>
<dbReference type="InterPro" id="IPR002543">
    <property type="entry name" value="FtsK_dom"/>
</dbReference>
<organism evidence="3 4">
    <name type="scientific">Nocardia higoensis</name>
    <dbReference type="NCBI Taxonomy" id="228599"/>
    <lineage>
        <taxon>Bacteria</taxon>
        <taxon>Bacillati</taxon>
        <taxon>Actinomycetota</taxon>
        <taxon>Actinomycetes</taxon>
        <taxon>Mycobacteriales</taxon>
        <taxon>Nocardiaceae</taxon>
        <taxon>Nocardia</taxon>
    </lineage>
</organism>
<accession>A0ABS0DJ31</accession>
<gene>
    <name evidence="3" type="ORF">IU449_28620</name>
</gene>
<protein>
    <submittedName>
        <fullName evidence="3">Cell division protein FtsK</fullName>
    </submittedName>
</protein>
<proteinExistence type="predicted"/>
<dbReference type="SMART" id="SM00382">
    <property type="entry name" value="AAA"/>
    <property type="match status" value="1"/>
</dbReference>
<dbReference type="GO" id="GO:0051301">
    <property type="term" value="P:cell division"/>
    <property type="evidence" value="ECO:0007669"/>
    <property type="project" value="UniProtKB-KW"/>
</dbReference>
<feature type="domain" description="FtsK" evidence="2">
    <location>
        <begin position="61"/>
        <end position="261"/>
    </location>
</feature>